<dbReference type="GO" id="GO:0016787">
    <property type="term" value="F:hydrolase activity"/>
    <property type="evidence" value="ECO:0007669"/>
    <property type="project" value="UniProtKB-KW"/>
</dbReference>
<dbReference type="RefSeq" id="WP_163464477.1">
    <property type="nucleotide sequence ID" value="NZ_JAAAMG010000013.1"/>
</dbReference>
<dbReference type="Pfam" id="PF00975">
    <property type="entry name" value="Thioesterase"/>
    <property type="match status" value="1"/>
</dbReference>
<dbReference type="GO" id="GO:0008610">
    <property type="term" value="P:lipid biosynthetic process"/>
    <property type="evidence" value="ECO:0007669"/>
    <property type="project" value="TreeGrafter"/>
</dbReference>
<dbReference type="EMBL" id="JAAAMG010000013">
    <property type="protein sequence ID" value="NDW06009.1"/>
    <property type="molecule type" value="Genomic_DNA"/>
</dbReference>
<reference evidence="3 4" key="1">
    <citation type="submission" date="2020-01" db="EMBL/GenBank/DDBJ databases">
        <title>Jiella pacifica sp. nov.</title>
        <authorList>
            <person name="Xue Z."/>
            <person name="Zhu S."/>
            <person name="Chen J."/>
            <person name="Yang J."/>
        </authorList>
    </citation>
    <scope>NUCLEOTIDE SEQUENCE [LARGE SCALE GENOMIC DNA]</scope>
    <source>
        <strain evidence="3 4">40Bstr34</strain>
    </source>
</reference>
<proteinExistence type="inferred from homology"/>
<dbReference type="SUPFAM" id="SSF53474">
    <property type="entry name" value="alpha/beta-Hydrolases"/>
    <property type="match status" value="1"/>
</dbReference>
<evidence type="ECO:0000313" key="4">
    <source>
        <dbReference type="Proteomes" id="UP000469011"/>
    </source>
</evidence>
<comment type="caution">
    <text evidence="3">The sequence shown here is derived from an EMBL/GenBank/DDBJ whole genome shotgun (WGS) entry which is preliminary data.</text>
</comment>
<evidence type="ECO:0000259" key="2">
    <source>
        <dbReference type="Pfam" id="PF00975"/>
    </source>
</evidence>
<keyword evidence="3" id="KW-0378">Hydrolase</keyword>
<protein>
    <submittedName>
        <fullName evidence="3">Alpha/beta fold hydrolase</fullName>
    </submittedName>
</protein>
<evidence type="ECO:0000313" key="3">
    <source>
        <dbReference type="EMBL" id="NDW06009.1"/>
    </source>
</evidence>
<sequence length="258" mass="27977">MSAALPRRAGQWIVGEEDLANADRILVCFPHAGAGASMYRPWRARMPASTAVLAVQLPGRETRASEPLIDDAREAARAISQAIVTARRGERAWPMAFFGHSLGALVAFETARTLAEEGEPGPHILFAAGRRAPGLALSRPLLHTLDDDDFVAAVRELGGTPPGILEDRRFARFILPMLRSDIAMTDGYVLSPGPDLAARIVTLRADGDILASRAEVEAWADFAPVGQFRCVVFSGDHFFVRHAQQAVIDLVRSEFSPD</sequence>
<name>A0A6N9T8H8_9HYPH</name>
<dbReference type="AlphaFoldDB" id="A0A6N9T8H8"/>
<accession>A0A6N9T8H8</accession>
<gene>
    <name evidence="3" type="ORF">GTK09_16430</name>
</gene>
<dbReference type="PANTHER" id="PTHR11487">
    <property type="entry name" value="THIOESTERASE"/>
    <property type="match status" value="1"/>
</dbReference>
<comment type="similarity">
    <text evidence="1">Belongs to the thioesterase family.</text>
</comment>
<dbReference type="InterPro" id="IPR029058">
    <property type="entry name" value="AB_hydrolase_fold"/>
</dbReference>
<dbReference type="PANTHER" id="PTHR11487:SF0">
    <property type="entry name" value="S-ACYL FATTY ACID SYNTHASE THIOESTERASE, MEDIUM CHAIN"/>
    <property type="match status" value="1"/>
</dbReference>
<dbReference type="Gene3D" id="3.40.50.1820">
    <property type="entry name" value="alpha/beta hydrolase"/>
    <property type="match status" value="1"/>
</dbReference>
<dbReference type="Proteomes" id="UP000469011">
    <property type="component" value="Unassembled WGS sequence"/>
</dbReference>
<organism evidence="3 4">
    <name type="scientific">Jiella pacifica</name>
    <dbReference type="NCBI Taxonomy" id="2696469"/>
    <lineage>
        <taxon>Bacteria</taxon>
        <taxon>Pseudomonadati</taxon>
        <taxon>Pseudomonadota</taxon>
        <taxon>Alphaproteobacteria</taxon>
        <taxon>Hyphomicrobiales</taxon>
        <taxon>Aurantimonadaceae</taxon>
        <taxon>Jiella</taxon>
    </lineage>
</organism>
<dbReference type="InterPro" id="IPR012223">
    <property type="entry name" value="TEII"/>
</dbReference>
<evidence type="ECO:0000256" key="1">
    <source>
        <dbReference type="ARBA" id="ARBA00007169"/>
    </source>
</evidence>
<keyword evidence="4" id="KW-1185">Reference proteome</keyword>
<feature type="domain" description="Thioesterase" evidence="2">
    <location>
        <begin position="25"/>
        <end position="252"/>
    </location>
</feature>
<dbReference type="InterPro" id="IPR001031">
    <property type="entry name" value="Thioesterase"/>
</dbReference>